<keyword evidence="3" id="KW-1003">Cell membrane</keyword>
<evidence type="ECO:0000313" key="10">
    <source>
        <dbReference type="EMBL" id="ARF13450.1"/>
    </source>
</evidence>
<feature type="transmembrane region" description="Helical" evidence="8">
    <location>
        <begin position="417"/>
        <end position="435"/>
    </location>
</feature>
<gene>
    <name evidence="10" type="ORF">SporoS204_04175</name>
</gene>
<dbReference type="EMBL" id="CP015108">
    <property type="protein sequence ID" value="ARF13450.1"/>
    <property type="molecule type" value="Genomic_DNA"/>
</dbReference>
<evidence type="ECO:0000256" key="1">
    <source>
        <dbReference type="ARBA" id="ARBA00004429"/>
    </source>
</evidence>
<protein>
    <submittedName>
        <fullName evidence="10">Iron ABC transporter</fullName>
    </submittedName>
</protein>
<feature type="transmembrane region" description="Helical" evidence="8">
    <location>
        <begin position="97"/>
        <end position="128"/>
    </location>
</feature>
<feature type="transmembrane region" description="Helical" evidence="8">
    <location>
        <begin position="61"/>
        <end position="85"/>
    </location>
</feature>
<comment type="subcellular location">
    <subcellularLocation>
        <location evidence="1">Cell inner membrane</location>
        <topology evidence="1">Multi-pass membrane protein</topology>
    </subcellularLocation>
    <subcellularLocation>
        <location evidence="8">Cell membrane</location>
        <topology evidence="8">Multi-pass membrane protein</topology>
    </subcellularLocation>
</comment>
<feature type="domain" description="ABC transmembrane type-1" evidence="9">
    <location>
        <begin position="59"/>
        <end position="262"/>
    </location>
</feature>
<dbReference type="PANTHER" id="PTHR43357:SF3">
    <property type="entry name" value="FE(3+)-TRANSPORT SYSTEM PERMEASE PROTEIN FBPB 2"/>
    <property type="match status" value="1"/>
</dbReference>
<evidence type="ECO:0000259" key="9">
    <source>
        <dbReference type="PROSITE" id="PS50928"/>
    </source>
</evidence>
<keyword evidence="11" id="KW-1185">Reference proteome</keyword>
<dbReference type="InterPro" id="IPR000515">
    <property type="entry name" value="MetI-like"/>
</dbReference>
<feature type="domain" description="ABC transmembrane type-1" evidence="9">
    <location>
        <begin position="335"/>
        <end position="543"/>
    </location>
</feature>
<keyword evidence="5 8" id="KW-0812">Transmembrane</keyword>
<dbReference type="Gene3D" id="1.10.3720.10">
    <property type="entry name" value="MetI-like"/>
    <property type="match status" value="2"/>
</dbReference>
<evidence type="ECO:0000256" key="7">
    <source>
        <dbReference type="ARBA" id="ARBA00023136"/>
    </source>
</evidence>
<dbReference type="CDD" id="cd06261">
    <property type="entry name" value="TM_PBP2"/>
    <property type="match status" value="2"/>
</dbReference>
<keyword evidence="4" id="KW-0997">Cell inner membrane</keyword>
<keyword evidence="6 8" id="KW-1133">Transmembrane helix</keyword>
<evidence type="ECO:0000256" key="8">
    <source>
        <dbReference type="RuleBase" id="RU363032"/>
    </source>
</evidence>
<feature type="transmembrane region" description="Helical" evidence="8">
    <location>
        <begin position="245"/>
        <end position="263"/>
    </location>
</feature>
<keyword evidence="7 8" id="KW-0472">Membrane</keyword>
<evidence type="ECO:0000256" key="4">
    <source>
        <dbReference type="ARBA" id="ARBA00022519"/>
    </source>
</evidence>
<dbReference type="RefSeq" id="WP_029055140.1">
    <property type="nucleotide sequence ID" value="NZ_CP015108.1"/>
</dbReference>
<evidence type="ECO:0000256" key="5">
    <source>
        <dbReference type="ARBA" id="ARBA00022692"/>
    </source>
</evidence>
<feature type="transmembrane region" description="Helical" evidence="8">
    <location>
        <begin position="16"/>
        <end position="41"/>
    </location>
</feature>
<feature type="transmembrane region" description="Helical" evidence="8">
    <location>
        <begin position="524"/>
        <end position="543"/>
    </location>
</feature>
<dbReference type="SUPFAM" id="SSF161098">
    <property type="entry name" value="MetI-like"/>
    <property type="match status" value="2"/>
</dbReference>
<feature type="transmembrane region" description="Helical" evidence="8">
    <location>
        <begin position="334"/>
        <end position="357"/>
    </location>
</feature>
<dbReference type="Proteomes" id="UP000192486">
    <property type="component" value="Chromosome"/>
</dbReference>
<dbReference type="Pfam" id="PF00528">
    <property type="entry name" value="BPD_transp_1"/>
    <property type="match status" value="2"/>
</dbReference>
<dbReference type="PANTHER" id="PTHR43357">
    <property type="entry name" value="INNER MEMBRANE ABC TRANSPORTER PERMEASE PROTEIN YDCV"/>
    <property type="match status" value="1"/>
</dbReference>
<evidence type="ECO:0000256" key="2">
    <source>
        <dbReference type="ARBA" id="ARBA00022448"/>
    </source>
</evidence>
<feature type="transmembrane region" description="Helical" evidence="8">
    <location>
        <begin position="190"/>
        <end position="212"/>
    </location>
</feature>
<dbReference type="InterPro" id="IPR035906">
    <property type="entry name" value="MetI-like_sf"/>
</dbReference>
<keyword evidence="2 8" id="KW-0813">Transport</keyword>
<reference evidence="10 11" key="1">
    <citation type="submission" date="2016-04" db="EMBL/GenBank/DDBJ databases">
        <title>Comparative Genomics and Epigenetics of Sporosarcina ureae.</title>
        <authorList>
            <person name="Oliver A.S."/>
            <person name="Cooper K.K."/>
        </authorList>
    </citation>
    <scope>NUCLEOTIDE SEQUENCE [LARGE SCALE GENOMIC DNA]</scope>
    <source>
        <strain evidence="10 11">S204</strain>
    </source>
</reference>
<evidence type="ECO:0000256" key="3">
    <source>
        <dbReference type="ARBA" id="ARBA00022475"/>
    </source>
</evidence>
<dbReference type="PROSITE" id="PS50928">
    <property type="entry name" value="ABC_TM1"/>
    <property type="match status" value="2"/>
</dbReference>
<feature type="transmembrane region" description="Helical" evidence="8">
    <location>
        <begin position="378"/>
        <end position="397"/>
    </location>
</feature>
<feature type="transmembrane region" description="Helical" evidence="8">
    <location>
        <begin position="291"/>
        <end position="314"/>
    </location>
</feature>
<comment type="similarity">
    <text evidence="8">Belongs to the binding-protein-dependent transport system permease family.</text>
</comment>
<name>A0ABM6JTC4_SPOUR</name>
<accession>A0ABM6JTC4</accession>
<sequence>MKTSIWLREIRRRANSWFIITMLGALVIIMPVAYVILSFFQPTGGNWEHIKEYLLADYIKGSVILVGSVGFLSTTIGVVLAWIVAAYEFPFRKQFKWLLIIPLAIPPYIAAYTYSTMTSYTGIIQSFFRNHFDYHFTPGTIEIMSLRGAIFVLTLFLYPYVYMIALNYFEKQSASYIESAKTLGLNGFQMFFRLGLPIARPAIIAGSMLVIFEVLSDYGVASFFGVRTISTAIFQTWFGMYDIHAAMRLAAWLLVIILGIFMLERFLRKGRKYDTNVTQSRPLARKRLRGWTAWVAFLTCSAVFLSAFLIPFVQLISWSLKTFEKVWRSDFVSLITNSLLAALIGALIISFFAILAARTINLYPSASSNLLARIMTSGYAVPGAVVAIGVLALFITLDEKLAFIYPKLLGVESGTLVLSMSIAMLITGYVIRFMAQGFNAIESGYTKVPPSYREASFLLGRGLTYTFWKVEFPLLRGSILIGFALAFLEIMKELPLTLLLRPFNFDTLATRTYQYAIDERIYEAAPSSLLLICLSILSVIIILKFEEK</sequence>
<feature type="transmembrane region" description="Helical" evidence="8">
    <location>
        <begin position="148"/>
        <end position="169"/>
    </location>
</feature>
<organism evidence="10 11">
    <name type="scientific">Sporosarcina ureae</name>
    <dbReference type="NCBI Taxonomy" id="1571"/>
    <lineage>
        <taxon>Bacteria</taxon>
        <taxon>Bacillati</taxon>
        <taxon>Bacillota</taxon>
        <taxon>Bacilli</taxon>
        <taxon>Bacillales</taxon>
        <taxon>Caryophanaceae</taxon>
        <taxon>Sporosarcina</taxon>
    </lineage>
</organism>
<proteinExistence type="inferred from homology"/>
<evidence type="ECO:0000313" key="11">
    <source>
        <dbReference type="Proteomes" id="UP000192486"/>
    </source>
</evidence>
<feature type="transmembrane region" description="Helical" evidence="8">
    <location>
        <begin position="474"/>
        <end position="491"/>
    </location>
</feature>
<evidence type="ECO:0000256" key="6">
    <source>
        <dbReference type="ARBA" id="ARBA00022989"/>
    </source>
</evidence>